<evidence type="ECO:0000259" key="3">
    <source>
        <dbReference type="Pfam" id="PF14392"/>
    </source>
</evidence>
<dbReference type="Pfam" id="PF14111">
    <property type="entry name" value="DUF4283"/>
    <property type="match status" value="1"/>
</dbReference>
<reference evidence="5" key="1">
    <citation type="journal article" date="2013" name="Nat. Genet.">
        <title>The Capsella rubella genome and the genomic consequences of rapid mating system evolution.</title>
        <authorList>
            <person name="Slotte T."/>
            <person name="Hazzouri K.M."/>
            <person name="Agren J.A."/>
            <person name="Koenig D."/>
            <person name="Maumus F."/>
            <person name="Guo Y.L."/>
            <person name="Steige K."/>
            <person name="Platts A.E."/>
            <person name="Escobar J.S."/>
            <person name="Newman L.K."/>
            <person name="Wang W."/>
            <person name="Mandakova T."/>
            <person name="Vello E."/>
            <person name="Smith L.M."/>
            <person name="Henz S.R."/>
            <person name="Steffen J."/>
            <person name="Takuno S."/>
            <person name="Brandvain Y."/>
            <person name="Coop G."/>
            <person name="Andolfatto P."/>
            <person name="Hu T.T."/>
            <person name="Blanchette M."/>
            <person name="Clark R.M."/>
            <person name="Quesneville H."/>
            <person name="Nordborg M."/>
            <person name="Gaut B.S."/>
            <person name="Lysak M.A."/>
            <person name="Jenkins J."/>
            <person name="Grimwood J."/>
            <person name="Chapman J."/>
            <person name="Prochnik S."/>
            <person name="Shu S."/>
            <person name="Rokhsar D."/>
            <person name="Schmutz J."/>
            <person name="Weigel D."/>
            <person name="Wright S.I."/>
        </authorList>
    </citation>
    <scope>NUCLEOTIDE SEQUENCE [LARGE SCALE GENOMIC DNA]</scope>
    <source>
        <strain evidence="5">cv. Monte Gargano</strain>
    </source>
</reference>
<dbReference type="InterPro" id="IPR040256">
    <property type="entry name" value="At4g02000-like"/>
</dbReference>
<gene>
    <name evidence="4" type="ORF">CARUB_v10027644mg</name>
</gene>
<feature type="region of interest" description="Disordered" evidence="1">
    <location>
        <begin position="330"/>
        <end position="387"/>
    </location>
</feature>
<dbReference type="OrthoDB" id="1304801at2759"/>
<dbReference type="KEGG" id="crb:17875567"/>
<evidence type="ECO:0000313" key="5">
    <source>
        <dbReference type="Proteomes" id="UP000029121"/>
    </source>
</evidence>
<dbReference type="PANTHER" id="PTHR31286">
    <property type="entry name" value="GLYCINE-RICH CELL WALL STRUCTURAL PROTEIN 1.8-LIKE"/>
    <property type="match status" value="1"/>
</dbReference>
<evidence type="ECO:0008006" key="6">
    <source>
        <dbReference type="Google" id="ProtNLM"/>
    </source>
</evidence>
<feature type="domain" description="Zinc knuckle CX2CX4HX4C" evidence="3">
    <location>
        <begin position="162"/>
        <end position="209"/>
    </location>
</feature>
<evidence type="ECO:0000256" key="1">
    <source>
        <dbReference type="SAM" id="MobiDB-lite"/>
    </source>
</evidence>
<feature type="compositionally biased region" description="Basic and acidic residues" evidence="1">
    <location>
        <begin position="330"/>
        <end position="377"/>
    </location>
</feature>
<dbReference type="PANTHER" id="PTHR31286:SF162">
    <property type="entry name" value="DUF4283 DOMAIN-CONTAINING PROTEIN-RELATED"/>
    <property type="match status" value="1"/>
</dbReference>
<dbReference type="InterPro" id="IPR025836">
    <property type="entry name" value="Zn_knuckle_CX2CX4HX4C"/>
</dbReference>
<dbReference type="Proteomes" id="UP000029121">
    <property type="component" value="Unassembled WGS sequence"/>
</dbReference>
<name>R0EZP7_9BRAS</name>
<proteinExistence type="predicted"/>
<dbReference type="EMBL" id="KB870812">
    <property type="protein sequence ID" value="EOA14441.1"/>
    <property type="molecule type" value="Genomic_DNA"/>
</dbReference>
<dbReference type="Pfam" id="PF14392">
    <property type="entry name" value="zf-CCHC_4"/>
    <property type="match status" value="1"/>
</dbReference>
<keyword evidence="5" id="KW-1185">Reference proteome</keyword>
<dbReference type="InterPro" id="IPR025558">
    <property type="entry name" value="DUF4283"/>
</dbReference>
<sequence length="387" mass="44744">MALGRDDPELFIPHEAYAVAEARNRLSLIARPLNPRAQNLFTVISSLSRTWGLTSRVHGRVLDGTFVQFLFRSEMDLISVQRREPWIFNNWFVAFQRWEDHPDLDFLTSIDLWVQMRGIPLAYVGEETVMEIAQVLGEVIEMDFHEATTTQVAYIRVRIRFGITASLRFFRRVRFDSGESAVIRFQYERLRRICSSFLRFTHHRNYCPYRQPLPVTNTGATNHITDGRERIALHDEIHRSDMNSQSRNSDVSFPAPISQPPRVDTPPLNSNEIAAASPYFHPSSDGKLQNFAVPIPQAPWRRNQASSGSNITPTTEYEINSRVSRKFEVGECSRRHEEGETVKSHEMEESQKRKISEVRKNEAEQTKQKQKVQEHSKGGILKPPKKR</sequence>
<evidence type="ECO:0000259" key="2">
    <source>
        <dbReference type="Pfam" id="PF14111"/>
    </source>
</evidence>
<feature type="region of interest" description="Disordered" evidence="1">
    <location>
        <begin position="241"/>
        <end position="288"/>
    </location>
</feature>
<accession>R0EZP7</accession>
<dbReference type="AlphaFoldDB" id="R0EZP7"/>
<evidence type="ECO:0000313" key="4">
    <source>
        <dbReference type="EMBL" id="EOA14441.1"/>
    </source>
</evidence>
<feature type="compositionally biased region" description="Polar residues" evidence="1">
    <location>
        <begin position="242"/>
        <end position="251"/>
    </location>
</feature>
<protein>
    <recommendedName>
        <fullName evidence="6">DUF4283 domain-containing protein</fullName>
    </recommendedName>
</protein>
<organism evidence="4 5">
    <name type="scientific">Capsella rubella</name>
    <dbReference type="NCBI Taxonomy" id="81985"/>
    <lineage>
        <taxon>Eukaryota</taxon>
        <taxon>Viridiplantae</taxon>
        <taxon>Streptophyta</taxon>
        <taxon>Embryophyta</taxon>
        <taxon>Tracheophyta</taxon>
        <taxon>Spermatophyta</taxon>
        <taxon>Magnoliopsida</taxon>
        <taxon>eudicotyledons</taxon>
        <taxon>Gunneridae</taxon>
        <taxon>Pentapetalae</taxon>
        <taxon>rosids</taxon>
        <taxon>malvids</taxon>
        <taxon>Brassicales</taxon>
        <taxon>Brassicaceae</taxon>
        <taxon>Camelineae</taxon>
        <taxon>Capsella</taxon>
    </lineage>
</organism>
<feature type="domain" description="DUF4283" evidence="2">
    <location>
        <begin position="21"/>
        <end position="101"/>
    </location>
</feature>